<name>A0AA35ZEP7_LACSI</name>
<sequence length="239" mass="25978">MSIPSSSSISTAPTTSQLVFALTNVYSQFSCKLFVDGFKYKLLKRISQDMYKGAKVYGHINAKSLPKDDDEFCHSLKNLDEALANCDSKSDEIELIMQILHQLPPSYHIILDIITNIKCFPSFLKAKNMLLLHESREESIDPTSDSILTSSAALFSSAPTNGKSKNKFNKVECNERFASKGGGSSNVSASSNFFFPVTPGVQGQNHAYFRTHSAFGSATGHQLGLLGLAPPPAVANAFS</sequence>
<protein>
    <submittedName>
        <fullName evidence="1">Uncharacterized protein</fullName>
    </submittedName>
</protein>
<organism evidence="1 2">
    <name type="scientific">Lactuca saligna</name>
    <name type="common">Willowleaf lettuce</name>
    <dbReference type="NCBI Taxonomy" id="75948"/>
    <lineage>
        <taxon>Eukaryota</taxon>
        <taxon>Viridiplantae</taxon>
        <taxon>Streptophyta</taxon>
        <taxon>Embryophyta</taxon>
        <taxon>Tracheophyta</taxon>
        <taxon>Spermatophyta</taxon>
        <taxon>Magnoliopsida</taxon>
        <taxon>eudicotyledons</taxon>
        <taxon>Gunneridae</taxon>
        <taxon>Pentapetalae</taxon>
        <taxon>asterids</taxon>
        <taxon>campanulids</taxon>
        <taxon>Asterales</taxon>
        <taxon>Asteraceae</taxon>
        <taxon>Cichorioideae</taxon>
        <taxon>Cichorieae</taxon>
        <taxon>Lactucinae</taxon>
        <taxon>Lactuca</taxon>
    </lineage>
</organism>
<gene>
    <name evidence="1" type="ORF">LSALG_LOCUS30379</name>
</gene>
<evidence type="ECO:0000313" key="1">
    <source>
        <dbReference type="EMBL" id="CAI9291230.1"/>
    </source>
</evidence>
<keyword evidence="2" id="KW-1185">Reference proteome</keyword>
<accession>A0AA35ZEP7</accession>
<dbReference type="PANTHER" id="PTHR47481:SF40">
    <property type="entry name" value="RETROTRANSPOSON GAG DOMAIN-CONTAINING PROTEIN"/>
    <property type="match status" value="1"/>
</dbReference>
<dbReference type="Proteomes" id="UP001177003">
    <property type="component" value="Chromosome 6"/>
</dbReference>
<dbReference type="AlphaFoldDB" id="A0AA35ZEP7"/>
<proteinExistence type="predicted"/>
<dbReference type="PANTHER" id="PTHR47481">
    <property type="match status" value="1"/>
</dbReference>
<reference evidence="1" key="1">
    <citation type="submission" date="2023-04" db="EMBL/GenBank/DDBJ databases">
        <authorList>
            <person name="Vijverberg K."/>
            <person name="Xiong W."/>
            <person name="Schranz E."/>
        </authorList>
    </citation>
    <scope>NUCLEOTIDE SEQUENCE</scope>
</reference>
<evidence type="ECO:0000313" key="2">
    <source>
        <dbReference type="Proteomes" id="UP001177003"/>
    </source>
</evidence>
<dbReference type="EMBL" id="OX465082">
    <property type="protein sequence ID" value="CAI9291230.1"/>
    <property type="molecule type" value="Genomic_DNA"/>
</dbReference>